<dbReference type="CDD" id="cd07947">
    <property type="entry name" value="DRE_TIM_Re_CS"/>
    <property type="match status" value="1"/>
</dbReference>
<dbReference type="AlphaFoldDB" id="A0A1Q9JG74"/>
<dbReference type="SUPFAM" id="SSF51569">
    <property type="entry name" value="Aldolase"/>
    <property type="match status" value="1"/>
</dbReference>
<keyword evidence="4" id="KW-1185">Reference proteome</keyword>
<organism evidence="3 4">
    <name type="scientific">Hornefia porci</name>
    <dbReference type="NCBI Taxonomy" id="2652292"/>
    <lineage>
        <taxon>Bacteria</taxon>
        <taxon>Bacillati</taxon>
        <taxon>Bacillota</taxon>
        <taxon>Clostridia</taxon>
        <taxon>Peptostreptococcales</taxon>
        <taxon>Anaerovoracaceae</taxon>
        <taxon>Hornefia</taxon>
    </lineage>
</organism>
<evidence type="ECO:0000256" key="1">
    <source>
        <dbReference type="ARBA" id="ARBA00023211"/>
    </source>
</evidence>
<dbReference type="PANTHER" id="PTHR10277:SF9">
    <property type="entry name" value="2-ISOPROPYLMALATE SYNTHASE 1, CHLOROPLASTIC-RELATED"/>
    <property type="match status" value="1"/>
</dbReference>
<dbReference type="InterPro" id="IPR050073">
    <property type="entry name" value="2-IPM_HCS-like"/>
</dbReference>
<dbReference type="RefSeq" id="WP_075712157.1">
    <property type="nucleotide sequence ID" value="NZ_MJIE01000001.1"/>
</dbReference>
<dbReference type="STRING" id="1261640.BHK98_03215"/>
<dbReference type="GO" id="GO:0009098">
    <property type="term" value="P:L-leucine biosynthetic process"/>
    <property type="evidence" value="ECO:0007669"/>
    <property type="project" value="TreeGrafter"/>
</dbReference>
<proteinExistence type="predicted"/>
<dbReference type="InterPro" id="IPR000891">
    <property type="entry name" value="PYR_CT"/>
</dbReference>
<evidence type="ECO:0000259" key="2">
    <source>
        <dbReference type="PROSITE" id="PS50991"/>
    </source>
</evidence>
<name>A0A1Q9JG74_9FIRM</name>
<dbReference type="Pfam" id="PF00682">
    <property type="entry name" value="HMGL-like"/>
    <property type="match status" value="1"/>
</dbReference>
<evidence type="ECO:0000313" key="3">
    <source>
        <dbReference type="EMBL" id="OLR55157.1"/>
    </source>
</evidence>
<dbReference type="Proteomes" id="UP000187404">
    <property type="component" value="Unassembled WGS sequence"/>
</dbReference>
<feature type="domain" description="Pyruvate carboxyltransferase" evidence="2">
    <location>
        <begin position="56"/>
        <end position="326"/>
    </location>
</feature>
<dbReference type="PANTHER" id="PTHR10277">
    <property type="entry name" value="HOMOCITRATE SYNTHASE-RELATED"/>
    <property type="match status" value="1"/>
</dbReference>
<sequence length="454" mass="51883">MLEISRKTNLLEQASYKYSLQDVKEPNLYRDMYNYEEAPKIAFNQRRVPMNMPEDIWITDTSFRDGQQAMAPYTVKQIVDLFKLMSRLGGPYGLIRQSEFFIYSEKDRQAVQECMDLGLKFPEITTWIRANKKDFKLVRDLGIKETGILVSCSDYHIFKKMNMTRKQAVEYYLETIRSAFDAGVVPRCHLEDITRADFYGFVVPFVNEIMKLSEEAGVPVKIRACDTMGYGVPYTGAALPRSVSGIIYGLQHYSGVPSEMLEWHGHNDFYHAVSNASTAWLYGCCAVNCSLLGIGERTGNIPLEAMVFEYAGLRGSLDGMDTTAITDIGKYFEEEIGYEIPPRTPFVGEDFNVTKAGIHADGLLKDEEVYNIFNTEKLLKRKPGVTVSKTSGLAGIAYWINDHYNLTGENEIRKEDPIVAELKEWIDRQYDEGRTTNISNRELREKLKEMKQND</sequence>
<dbReference type="GO" id="GO:0003852">
    <property type="term" value="F:2-isopropylmalate synthase activity"/>
    <property type="evidence" value="ECO:0007669"/>
    <property type="project" value="TreeGrafter"/>
</dbReference>
<dbReference type="PROSITE" id="PS50991">
    <property type="entry name" value="PYR_CT"/>
    <property type="match status" value="1"/>
</dbReference>
<gene>
    <name evidence="3" type="ORF">BHK98_03215</name>
</gene>
<comment type="caution">
    <text evidence="3">The sequence shown here is derived from an EMBL/GenBank/DDBJ whole genome shotgun (WGS) entry which is preliminary data.</text>
</comment>
<reference evidence="3 4" key="1">
    <citation type="journal article" date="2016" name="Appl. Environ. Microbiol.">
        <title>Function and Phylogeny of Bacterial Butyryl Coenzyme A:Acetate Transferases and Their Diversity in the Proximal Colon of Swine.</title>
        <authorList>
            <person name="Trachsel J."/>
            <person name="Bayles D.O."/>
            <person name="Looft T."/>
            <person name="Levine U.Y."/>
            <person name="Allen H.K."/>
        </authorList>
    </citation>
    <scope>NUCLEOTIDE SEQUENCE [LARGE SCALE GENOMIC DNA]</scope>
    <source>
        <strain evidence="3 4">68-3-10</strain>
    </source>
</reference>
<dbReference type="Gene3D" id="3.20.20.70">
    <property type="entry name" value="Aldolase class I"/>
    <property type="match status" value="1"/>
</dbReference>
<dbReference type="OrthoDB" id="9804858at2"/>
<protein>
    <submittedName>
        <fullName evidence="3">2-isopropylmalate synthase</fullName>
    </submittedName>
</protein>
<dbReference type="InterPro" id="IPR013785">
    <property type="entry name" value="Aldolase_TIM"/>
</dbReference>
<evidence type="ECO:0000313" key="4">
    <source>
        <dbReference type="Proteomes" id="UP000187404"/>
    </source>
</evidence>
<keyword evidence="1" id="KW-0464">Manganese</keyword>
<accession>A0A1Q9JG74</accession>
<dbReference type="EMBL" id="MJIE01000001">
    <property type="protein sequence ID" value="OLR55157.1"/>
    <property type="molecule type" value="Genomic_DNA"/>
</dbReference>